<dbReference type="AlphaFoldDB" id="A0A166AJN4"/>
<evidence type="ECO:0000313" key="1">
    <source>
        <dbReference type="EMBL" id="KZV92539.1"/>
    </source>
</evidence>
<keyword evidence="2" id="KW-1185">Reference proteome</keyword>
<dbReference type="EMBL" id="KV426006">
    <property type="protein sequence ID" value="KZV92539.1"/>
    <property type="molecule type" value="Genomic_DNA"/>
</dbReference>
<proteinExistence type="predicted"/>
<sequence>MRPYKCIWMSLLWRRTAVMVSFKSLLSILPLALYAHAALPAAGGPYIISAVAPGNVNSQFLNVLNSATAPGSTVVTTFLSAIPPRPNEVWFLTKHSDNGVFGFYQFQSGIGPQVNLGVGVVSGSPAVISPGSTVFNVSTTSSPGLFTMGVVNGFPNNFFNSGFVLTTQSSDNNAAQQARSFELAPGNTAQLWNIRLAPV</sequence>
<dbReference type="Proteomes" id="UP000077266">
    <property type="component" value="Unassembled WGS sequence"/>
</dbReference>
<organism evidence="1 2">
    <name type="scientific">Exidia glandulosa HHB12029</name>
    <dbReference type="NCBI Taxonomy" id="1314781"/>
    <lineage>
        <taxon>Eukaryota</taxon>
        <taxon>Fungi</taxon>
        <taxon>Dikarya</taxon>
        <taxon>Basidiomycota</taxon>
        <taxon>Agaricomycotina</taxon>
        <taxon>Agaricomycetes</taxon>
        <taxon>Auriculariales</taxon>
        <taxon>Exidiaceae</taxon>
        <taxon>Exidia</taxon>
    </lineage>
</organism>
<protein>
    <submittedName>
        <fullName evidence="1">Uncharacterized protein</fullName>
    </submittedName>
</protein>
<reference evidence="1 2" key="1">
    <citation type="journal article" date="2016" name="Mol. Biol. Evol.">
        <title>Comparative Genomics of Early-Diverging Mushroom-Forming Fungi Provides Insights into the Origins of Lignocellulose Decay Capabilities.</title>
        <authorList>
            <person name="Nagy L.G."/>
            <person name="Riley R."/>
            <person name="Tritt A."/>
            <person name="Adam C."/>
            <person name="Daum C."/>
            <person name="Floudas D."/>
            <person name="Sun H."/>
            <person name="Yadav J.S."/>
            <person name="Pangilinan J."/>
            <person name="Larsson K.H."/>
            <person name="Matsuura K."/>
            <person name="Barry K."/>
            <person name="Labutti K."/>
            <person name="Kuo R."/>
            <person name="Ohm R.A."/>
            <person name="Bhattacharya S.S."/>
            <person name="Shirouzu T."/>
            <person name="Yoshinaga Y."/>
            <person name="Martin F.M."/>
            <person name="Grigoriev I.V."/>
            <person name="Hibbett D.S."/>
        </authorList>
    </citation>
    <scope>NUCLEOTIDE SEQUENCE [LARGE SCALE GENOMIC DNA]</scope>
    <source>
        <strain evidence="1 2">HHB12029</strain>
    </source>
</reference>
<accession>A0A166AJN4</accession>
<dbReference type="InParanoid" id="A0A166AJN4"/>
<name>A0A166AJN4_EXIGL</name>
<gene>
    <name evidence="1" type="ORF">EXIGLDRAFT_836339</name>
</gene>
<evidence type="ECO:0000313" key="2">
    <source>
        <dbReference type="Proteomes" id="UP000077266"/>
    </source>
</evidence>